<keyword evidence="6" id="KW-1185">Reference proteome</keyword>
<dbReference type="InterPro" id="IPR009288">
    <property type="entry name" value="AIG2-like_dom"/>
</dbReference>
<evidence type="ECO:0000256" key="3">
    <source>
        <dbReference type="ARBA" id="ARBA00030602"/>
    </source>
</evidence>
<evidence type="ECO:0000313" key="5">
    <source>
        <dbReference type="EMBL" id="KAH0536676.1"/>
    </source>
</evidence>
<dbReference type="Gene3D" id="3.10.490.10">
    <property type="entry name" value="Gamma-glutamyl cyclotransferase-like"/>
    <property type="match status" value="1"/>
</dbReference>
<organism evidence="5 6">
    <name type="scientific">Glutinoglossum americanum</name>
    <dbReference type="NCBI Taxonomy" id="1670608"/>
    <lineage>
        <taxon>Eukaryota</taxon>
        <taxon>Fungi</taxon>
        <taxon>Dikarya</taxon>
        <taxon>Ascomycota</taxon>
        <taxon>Pezizomycotina</taxon>
        <taxon>Geoglossomycetes</taxon>
        <taxon>Geoglossales</taxon>
        <taxon>Geoglossaceae</taxon>
        <taxon>Glutinoglossum</taxon>
    </lineage>
</organism>
<gene>
    <name evidence="5" type="ORF">FGG08_006471</name>
</gene>
<dbReference type="PANTHER" id="PTHR31544:SF4">
    <property type="entry name" value="GAMMA-GLUTAMYLCYCLOTRANSFERASE-RELATED"/>
    <property type="match status" value="1"/>
</dbReference>
<dbReference type="EMBL" id="JAGHQL010000187">
    <property type="protein sequence ID" value="KAH0536676.1"/>
    <property type="molecule type" value="Genomic_DNA"/>
</dbReference>
<proteinExistence type="inferred from homology"/>
<dbReference type="GO" id="GO:0016740">
    <property type="term" value="F:transferase activity"/>
    <property type="evidence" value="ECO:0007669"/>
    <property type="project" value="UniProtKB-KW"/>
</dbReference>
<comment type="similarity">
    <text evidence="1">Belongs to the gamma-glutamylcyclotransferase family.</text>
</comment>
<reference evidence="5" key="1">
    <citation type="submission" date="2021-03" db="EMBL/GenBank/DDBJ databases">
        <title>Comparative genomics and phylogenomic investigation of the class Geoglossomycetes provide insights into ecological specialization and systematics.</title>
        <authorList>
            <person name="Melie T."/>
            <person name="Pirro S."/>
            <person name="Miller A.N."/>
            <person name="Quandt A."/>
        </authorList>
    </citation>
    <scope>NUCLEOTIDE SEQUENCE</scope>
    <source>
        <strain evidence="5">GBOQ0MN5Z8</strain>
    </source>
</reference>
<sequence>MARKFLAYNEEQHLRPRNPNIFRKELYFFYGTLADPATLAKVLNLPNRPVLQPAKIIGYRCMLWGQYPALMDDRFRGKVHGVVYEVQSPEDVKLLEAYETDRYGNTACEIVLEDGTKVIGRTFQWEGQKGDLVEGVFDLKGWQMGGPGAAL</sequence>
<evidence type="ECO:0000256" key="2">
    <source>
        <dbReference type="ARBA" id="ARBA00022679"/>
    </source>
</evidence>
<feature type="domain" description="Gamma-glutamylcyclotransferase AIG2-like" evidence="4">
    <location>
        <begin position="27"/>
        <end position="128"/>
    </location>
</feature>
<dbReference type="InterPro" id="IPR013024">
    <property type="entry name" value="GGCT-like"/>
</dbReference>
<dbReference type="AlphaFoldDB" id="A0A9P8I0U2"/>
<name>A0A9P8I0U2_9PEZI</name>
<accession>A0A9P8I0U2</accession>
<evidence type="ECO:0000256" key="1">
    <source>
        <dbReference type="ARBA" id="ARBA00008861"/>
    </source>
</evidence>
<dbReference type="InterPro" id="IPR036568">
    <property type="entry name" value="GGCT-like_sf"/>
</dbReference>
<dbReference type="OrthoDB" id="3262926at2759"/>
<protein>
    <recommendedName>
        <fullName evidence="3">Putative gamma-glutamylcyclotransferase</fullName>
    </recommendedName>
</protein>
<keyword evidence="2" id="KW-0808">Transferase</keyword>
<dbReference type="SUPFAM" id="SSF110857">
    <property type="entry name" value="Gamma-glutamyl cyclotransferase-like"/>
    <property type="match status" value="1"/>
</dbReference>
<dbReference type="CDD" id="cd06661">
    <property type="entry name" value="GGCT_like"/>
    <property type="match status" value="1"/>
</dbReference>
<evidence type="ECO:0000259" key="4">
    <source>
        <dbReference type="Pfam" id="PF06094"/>
    </source>
</evidence>
<dbReference type="Proteomes" id="UP000698800">
    <property type="component" value="Unassembled WGS sequence"/>
</dbReference>
<evidence type="ECO:0000313" key="6">
    <source>
        <dbReference type="Proteomes" id="UP000698800"/>
    </source>
</evidence>
<dbReference type="PANTHER" id="PTHR31544">
    <property type="entry name" value="AIG2-LIKE PROTEIN D"/>
    <property type="match status" value="1"/>
</dbReference>
<dbReference type="InterPro" id="IPR045038">
    <property type="entry name" value="AIG2-like"/>
</dbReference>
<dbReference type="Pfam" id="PF06094">
    <property type="entry name" value="GGACT"/>
    <property type="match status" value="1"/>
</dbReference>
<comment type="caution">
    <text evidence="5">The sequence shown here is derived from an EMBL/GenBank/DDBJ whole genome shotgun (WGS) entry which is preliminary data.</text>
</comment>